<keyword evidence="2 10" id="KW-0479">Metal-binding</keyword>
<evidence type="ECO:0000313" key="14">
    <source>
        <dbReference type="EMBL" id="KAK0324169.1"/>
    </source>
</evidence>
<dbReference type="InterPro" id="IPR002939">
    <property type="entry name" value="DnaJ_C"/>
</dbReference>
<evidence type="ECO:0000256" key="5">
    <source>
        <dbReference type="ARBA" id="ARBA00022833"/>
    </source>
</evidence>
<keyword evidence="7" id="KW-0496">Mitochondrion</keyword>
<evidence type="ECO:0000259" key="12">
    <source>
        <dbReference type="PROSITE" id="PS50076"/>
    </source>
</evidence>
<keyword evidence="6" id="KW-0809">Transit peptide</keyword>
<dbReference type="PRINTS" id="PR00625">
    <property type="entry name" value="JDOMAIN"/>
</dbReference>
<dbReference type="FunFam" id="2.10.230.10:FF:000001">
    <property type="entry name" value="DnaJ subfamily A member 2"/>
    <property type="match status" value="1"/>
</dbReference>
<comment type="caution">
    <text evidence="14">The sequence shown here is derived from an EMBL/GenBank/DDBJ whole genome shotgun (WGS) entry which is preliminary data.</text>
</comment>
<evidence type="ECO:0000256" key="1">
    <source>
        <dbReference type="ARBA" id="ARBA00004173"/>
    </source>
</evidence>
<proteinExistence type="inferred from homology"/>
<protein>
    <recommendedName>
        <fullName evidence="9">DnaJ homolog 1, mitochondrial</fullName>
    </recommendedName>
</protein>
<feature type="compositionally biased region" description="Basic and acidic residues" evidence="11">
    <location>
        <begin position="449"/>
        <end position="470"/>
    </location>
</feature>
<dbReference type="GO" id="GO:0031072">
    <property type="term" value="F:heat shock protein binding"/>
    <property type="evidence" value="ECO:0007669"/>
    <property type="project" value="InterPro"/>
</dbReference>
<dbReference type="SUPFAM" id="SSF49493">
    <property type="entry name" value="HSP40/DnaJ peptide-binding domain"/>
    <property type="match status" value="2"/>
</dbReference>
<dbReference type="GO" id="GO:0005739">
    <property type="term" value="C:mitochondrion"/>
    <property type="evidence" value="ECO:0007669"/>
    <property type="project" value="UniProtKB-SubCell"/>
</dbReference>
<keyword evidence="3" id="KW-0677">Repeat</keyword>
<accession>A0AAN6JBV9</accession>
<comment type="subcellular location">
    <subcellularLocation>
        <location evidence="1">Mitochondrion</location>
    </subcellularLocation>
</comment>
<dbReference type="GO" id="GO:0051082">
    <property type="term" value="F:unfolded protein binding"/>
    <property type="evidence" value="ECO:0007669"/>
    <property type="project" value="InterPro"/>
</dbReference>
<evidence type="ECO:0000256" key="11">
    <source>
        <dbReference type="SAM" id="MobiDB-lite"/>
    </source>
</evidence>
<dbReference type="FunFam" id="2.60.260.20:FF:000005">
    <property type="entry name" value="Chaperone protein dnaJ 1, mitochondrial"/>
    <property type="match status" value="1"/>
</dbReference>
<dbReference type="CDD" id="cd10747">
    <property type="entry name" value="DnaJ_C"/>
    <property type="match status" value="1"/>
</dbReference>
<dbReference type="AlphaFoldDB" id="A0AAN6JBV9"/>
<dbReference type="GO" id="GO:0005524">
    <property type="term" value="F:ATP binding"/>
    <property type="evidence" value="ECO:0007669"/>
    <property type="project" value="InterPro"/>
</dbReference>
<dbReference type="Pfam" id="PF01556">
    <property type="entry name" value="DnaJ_C"/>
    <property type="match status" value="1"/>
</dbReference>
<dbReference type="GO" id="GO:0008270">
    <property type="term" value="F:zinc ion binding"/>
    <property type="evidence" value="ECO:0007669"/>
    <property type="project" value="UniProtKB-KW"/>
</dbReference>
<evidence type="ECO:0000256" key="9">
    <source>
        <dbReference type="ARBA" id="ARBA00072890"/>
    </source>
</evidence>
<dbReference type="InterPro" id="IPR008971">
    <property type="entry name" value="HSP40/DnaJ_pept-bd"/>
</dbReference>
<evidence type="ECO:0000259" key="13">
    <source>
        <dbReference type="PROSITE" id="PS51188"/>
    </source>
</evidence>
<feature type="region of interest" description="Disordered" evidence="11">
    <location>
        <begin position="412"/>
        <end position="477"/>
    </location>
</feature>
<evidence type="ECO:0000256" key="3">
    <source>
        <dbReference type="ARBA" id="ARBA00022737"/>
    </source>
</evidence>
<gene>
    <name evidence="14" type="primary">MDJ1_2</name>
    <name evidence="14" type="ORF">LTR82_004605</name>
</gene>
<dbReference type="PROSITE" id="PS50076">
    <property type="entry name" value="DNAJ_2"/>
    <property type="match status" value="1"/>
</dbReference>
<evidence type="ECO:0000256" key="7">
    <source>
        <dbReference type="ARBA" id="ARBA00023128"/>
    </source>
</evidence>
<keyword evidence="4 10" id="KW-0863">Zinc-finger</keyword>
<dbReference type="SUPFAM" id="SSF46565">
    <property type="entry name" value="Chaperone J-domain"/>
    <property type="match status" value="1"/>
</dbReference>
<evidence type="ECO:0000256" key="10">
    <source>
        <dbReference type="PROSITE-ProRule" id="PRU00546"/>
    </source>
</evidence>
<evidence type="ECO:0000256" key="2">
    <source>
        <dbReference type="ARBA" id="ARBA00022723"/>
    </source>
</evidence>
<dbReference type="CDD" id="cd06257">
    <property type="entry name" value="DnaJ"/>
    <property type="match status" value="1"/>
</dbReference>
<dbReference type="PROSITE" id="PS51188">
    <property type="entry name" value="ZF_CR"/>
    <property type="match status" value="1"/>
</dbReference>
<dbReference type="GO" id="GO:0042026">
    <property type="term" value="P:protein refolding"/>
    <property type="evidence" value="ECO:0007669"/>
    <property type="project" value="TreeGrafter"/>
</dbReference>
<feature type="domain" description="CR-type" evidence="13">
    <location>
        <begin position="167"/>
        <end position="248"/>
    </location>
</feature>
<dbReference type="FunFam" id="1.10.287.110:FF:000053">
    <property type="entry name" value="Putative Mitochondrial DnaJ chaperone"/>
    <property type="match status" value="1"/>
</dbReference>
<dbReference type="InterPro" id="IPR012724">
    <property type="entry name" value="DnaJ"/>
</dbReference>
<reference evidence="14" key="1">
    <citation type="submission" date="2021-12" db="EMBL/GenBank/DDBJ databases">
        <title>Black yeast isolated from Biological Soil Crust.</title>
        <authorList>
            <person name="Kurbessoian T."/>
        </authorList>
    </citation>
    <scope>NUCLEOTIDE SEQUENCE</scope>
    <source>
        <strain evidence="14">CCFEE 5208</strain>
    </source>
</reference>
<organism evidence="14 15">
    <name type="scientific">Friedmanniomyces endolithicus</name>
    <dbReference type="NCBI Taxonomy" id="329885"/>
    <lineage>
        <taxon>Eukaryota</taxon>
        <taxon>Fungi</taxon>
        <taxon>Dikarya</taxon>
        <taxon>Ascomycota</taxon>
        <taxon>Pezizomycotina</taxon>
        <taxon>Dothideomycetes</taxon>
        <taxon>Dothideomycetidae</taxon>
        <taxon>Mycosphaerellales</taxon>
        <taxon>Teratosphaeriaceae</taxon>
        <taxon>Friedmanniomyces</taxon>
    </lineage>
</organism>
<dbReference type="PANTHER" id="PTHR43096">
    <property type="entry name" value="DNAJ HOMOLOG 1, MITOCHONDRIAL-RELATED"/>
    <property type="match status" value="1"/>
</dbReference>
<evidence type="ECO:0000256" key="4">
    <source>
        <dbReference type="ARBA" id="ARBA00022771"/>
    </source>
</evidence>
<dbReference type="PANTHER" id="PTHR43096:SF52">
    <property type="entry name" value="DNAJ HOMOLOG 1, MITOCHONDRIAL-RELATED"/>
    <property type="match status" value="1"/>
</dbReference>
<evidence type="ECO:0000313" key="15">
    <source>
        <dbReference type="Proteomes" id="UP001168146"/>
    </source>
</evidence>
<feature type="domain" description="J" evidence="12">
    <location>
        <begin position="7"/>
        <end position="71"/>
    </location>
</feature>
<dbReference type="Proteomes" id="UP001168146">
    <property type="component" value="Unassembled WGS sequence"/>
</dbReference>
<feature type="zinc finger region" description="CR-type" evidence="10">
    <location>
        <begin position="167"/>
        <end position="248"/>
    </location>
</feature>
<dbReference type="EMBL" id="JASUXU010000010">
    <property type="protein sequence ID" value="KAK0324169.1"/>
    <property type="molecule type" value="Genomic_DNA"/>
</dbReference>
<dbReference type="InterPro" id="IPR001305">
    <property type="entry name" value="HSP_DnaJ_Cys-rich_dom"/>
</dbReference>
<dbReference type="CDD" id="cd10719">
    <property type="entry name" value="DnaJ_zf"/>
    <property type="match status" value="1"/>
</dbReference>
<dbReference type="Pfam" id="PF00226">
    <property type="entry name" value="DnaJ"/>
    <property type="match status" value="1"/>
</dbReference>
<dbReference type="InterPro" id="IPR001623">
    <property type="entry name" value="DnaJ_domain"/>
</dbReference>
<sequence length="477" mass="50378">MSLATKDPYSVLGVAKGASTSDIKKAYYGLAKKFHPDTNKDPKAKDRFGEAQSAYELLSDEKKKAAWDQYGAAAFDQGAGFDSSGGGGGGGGNPFAGAQGFGGFGGGASGGGFGAEFNFEDLFSAFGGGARRGRGGAQSNPFQGEQIMVGENIEVQSNISFMDAAKGVQKDIVITPLVQCKTCTGNGLKKGITRSQCKTCDGTGTRVHFVQGGFQMASTCSTCGGTGVQIPKHGECGTCRGNGAVREKRTVTVDIPGGVEDGMRLRVMGEGDYPPTGQSANPKARTEKGDLYVFIRVSPDSKFQRNGSDVLYTASVPLTTAVLGGEIKIPTLDGEVKVKVATGTGTGDKITLPGKGMKQLSSRRGNNGDLRVEFKVQMPKYLSVNQRTIVEMLADEMGDKSAKRIMNLNQFRNQDTSAEPPKPGQSAEDHKNEGFLKNMWHSMTGQHDNLVKEEESGKKEQSREPEEPKKASGSGSG</sequence>
<evidence type="ECO:0000256" key="6">
    <source>
        <dbReference type="ARBA" id="ARBA00022946"/>
    </source>
</evidence>
<dbReference type="SMART" id="SM00271">
    <property type="entry name" value="DnaJ"/>
    <property type="match status" value="1"/>
</dbReference>
<keyword evidence="8" id="KW-0143">Chaperone</keyword>
<dbReference type="InterPro" id="IPR036410">
    <property type="entry name" value="HSP_DnaJ_Cys-rich_dom_sf"/>
</dbReference>
<dbReference type="GO" id="GO:0009408">
    <property type="term" value="P:response to heat"/>
    <property type="evidence" value="ECO:0007669"/>
    <property type="project" value="InterPro"/>
</dbReference>
<dbReference type="HAMAP" id="MF_01152">
    <property type="entry name" value="DnaJ"/>
    <property type="match status" value="1"/>
</dbReference>
<evidence type="ECO:0000256" key="8">
    <source>
        <dbReference type="ARBA" id="ARBA00023186"/>
    </source>
</evidence>
<dbReference type="InterPro" id="IPR036869">
    <property type="entry name" value="J_dom_sf"/>
</dbReference>
<dbReference type="Pfam" id="PF00684">
    <property type="entry name" value="DnaJ_CXXCXGXG"/>
    <property type="match status" value="1"/>
</dbReference>
<dbReference type="SUPFAM" id="SSF57938">
    <property type="entry name" value="DnaJ/Hsp40 cysteine-rich domain"/>
    <property type="match status" value="1"/>
</dbReference>
<dbReference type="Gene3D" id="1.10.287.110">
    <property type="entry name" value="DnaJ domain"/>
    <property type="match status" value="1"/>
</dbReference>
<dbReference type="Gene3D" id="2.10.230.10">
    <property type="entry name" value="Heat shock protein DnaJ, cysteine-rich domain"/>
    <property type="match status" value="1"/>
</dbReference>
<name>A0AAN6JBV9_9PEZI</name>
<dbReference type="Gene3D" id="2.60.260.20">
    <property type="entry name" value="Urease metallochaperone UreE, N-terminal domain"/>
    <property type="match status" value="2"/>
</dbReference>
<keyword evidence="5 10" id="KW-0862">Zinc</keyword>